<dbReference type="InterPro" id="IPR029044">
    <property type="entry name" value="Nucleotide-diphossugar_trans"/>
</dbReference>
<name>A0A6J4M8Q5_9BACT</name>
<feature type="non-terminal residue" evidence="3">
    <location>
        <position position="336"/>
    </location>
</feature>
<evidence type="ECO:0000313" key="3">
    <source>
        <dbReference type="EMBL" id="CAA9348938.1"/>
    </source>
</evidence>
<evidence type="ECO:0000256" key="1">
    <source>
        <dbReference type="SAM" id="MobiDB-lite"/>
    </source>
</evidence>
<gene>
    <name evidence="3" type="ORF">AVDCRST_MAG40-2791</name>
</gene>
<organism evidence="3">
    <name type="scientific">uncultured Gemmatimonadaceae bacterium</name>
    <dbReference type="NCBI Taxonomy" id="246130"/>
    <lineage>
        <taxon>Bacteria</taxon>
        <taxon>Pseudomonadati</taxon>
        <taxon>Gemmatimonadota</taxon>
        <taxon>Gemmatimonadia</taxon>
        <taxon>Gemmatimonadales</taxon>
        <taxon>Gemmatimonadaceae</taxon>
        <taxon>environmental samples</taxon>
    </lineage>
</organism>
<dbReference type="SUPFAM" id="SSF53448">
    <property type="entry name" value="Nucleotide-diphospho-sugar transferases"/>
    <property type="match status" value="1"/>
</dbReference>
<dbReference type="PANTHER" id="PTHR43685:SF2">
    <property type="entry name" value="GLYCOSYLTRANSFERASE 2-LIKE DOMAIN-CONTAINING PROTEIN"/>
    <property type="match status" value="1"/>
</dbReference>
<feature type="region of interest" description="Disordered" evidence="1">
    <location>
        <begin position="292"/>
        <end position="336"/>
    </location>
</feature>
<feature type="compositionally biased region" description="Low complexity" evidence="1">
    <location>
        <begin position="293"/>
        <end position="314"/>
    </location>
</feature>
<dbReference type="PANTHER" id="PTHR43685">
    <property type="entry name" value="GLYCOSYLTRANSFERASE"/>
    <property type="match status" value="1"/>
</dbReference>
<sequence length="336" mass="36554">MKATVIIPVYNGAAYVANAIESVLAQTERDIEVIVVDDGSTDGTIAAVRRFTDPRLRLLRQANAGPSAARNRGIAAARGEWVGFLDADDSWRPGKVAAHLARAADVPEAGLTYSSVLVSAPSGELVQVLHADREGWVLEPLLFGNFVWGGGSSTMVRRDVFDRVGGFDPNIKYGEDWELWLRVAAVYPFAAVAEPLTCRLERPDSYGTHTAAMRDACLAFLDDAFNSYASAYQGLRAKAIAEVYYRAAIDLHDDDDKRRSACVDLVRTLRRNPFHPYAYRRLLRLAMSFTSTRPRGGAASPARRQRAGRGAAPPTSAADPCTRAASATPASTRARR</sequence>
<dbReference type="Gene3D" id="3.90.550.10">
    <property type="entry name" value="Spore Coat Polysaccharide Biosynthesis Protein SpsA, Chain A"/>
    <property type="match status" value="1"/>
</dbReference>
<reference evidence="3" key="1">
    <citation type="submission" date="2020-02" db="EMBL/GenBank/DDBJ databases">
        <authorList>
            <person name="Meier V. D."/>
        </authorList>
    </citation>
    <scope>NUCLEOTIDE SEQUENCE</scope>
    <source>
        <strain evidence="3">AVDCRST_MAG40</strain>
    </source>
</reference>
<feature type="domain" description="Glycosyltransferase 2-like" evidence="2">
    <location>
        <begin position="4"/>
        <end position="155"/>
    </location>
</feature>
<dbReference type="InterPro" id="IPR001173">
    <property type="entry name" value="Glyco_trans_2-like"/>
</dbReference>
<dbReference type="Pfam" id="PF00535">
    <property type="entry name" value="Glycos_transf_2"/>
    <property type="match status" value="1"/>
</dbReference>
<dbReference type="GO" id="GO:0044010">
    <property type="term" value="P:single-species biofilm formation"/>
    <property type="evidence" value="ECO:0007669"/>
    <property type="project" value="TreeGrafter"/>
</dbReference>
<dbReference type="InterPro" id="IPR050834">
    <property type="entry name" value="Glycosyltransf_2"/>
</dbReference>
<dbReference type="EMBL" id="CADCTX010000777">
    <property type="protein sequence ID" value="CAA9348938.1"/>
    <property type="molecule type" value="Genomic_DNA"/>
</dbReference>
<feature type="compositionally biased region" description="Low complexity" evidence="1">
    <location>
        <begin position="322"/>
        <end position="336"/>
    </location>
</feature>
<evidence type="ECO:0000259" key="2">
    <source>
        <dbReference type="Pfam" id="PF00535"/>
    </source>
</evidence>
<accession>A0A6J4M8Q5</accession>
<proteinExistence type="predicted"/>
<protein>
    <recommendedName>
        <fullName evidence="2">Glycosyltransferase 2-like domain-containing protein</fullName>
    </recommendedName>
</protein>
<dbReference type="AlphaFoldDB" id="A0A6J4M8Q5"/>